<dbReference type="InterPro" id="IPR000719">
    <property type="entry name" value="Prot_kinase_dom"/>
</dbReference>
<reference evidence="3" key="1">
    <citation type="journal article" date="2006" name="Science">
        <title>Ancient noncoding elements conserved in the human genome.</title>
        <authorList>
            <person name="Venkatesh B."/>
            <person name="Kirkness E.F."/>
            <person name="Loh Y.H."/>
            <person name="Halpern A.L."/>
            <person name="Lee A.P."/>
            <person name="Johnson J."/>
            <person name="Dandona N."/>
            <person name="Viswanathan L.D."/>
            <person name="Tay A."/>
            <person name="Venter J.C."/>
            <person name="Strausberg R.L."/>
            <person name="Brenner S."/>
        </authorList>
    </citation>
    <scope>NUCLEOTIDE SEQUENCE [LARGE SCALE GENOMIC DNA]</scope>
</reference>
<dbReference type="PANTHER" id="PTHR44329">
    <property type="entry name" value="SERINE/THREONINE-PROTEIN KINASE TNNI3K-RELATED"/>
    <property type="match status" value="1"/>
</dbReference>
<reference evidence="2" key="4">
    <citation type="submission" date="2025-08" db="UniProtKB">
        <authorList>
            <consortium name="Ensembl"/>
        </authorList>
    </citation>
    <scope>IDENTIFICATION</scope>
</reference>
<dbReference type="InterPro" id="IPR001245">
    <property type="entry name" value="Ser-Thr/Tyr_kinase_cat_dom"/>
</dbReference>
<organism evidence="2 3">
    <name type="scientific">Callorhinchus milii</name>
    <name type="common">Ghost shark</name>
    <dbReference type="NCBI Taxonomy" id="7868"/>
    <lineage>
        <taxon>Eukaryota</taxon>
        <taxon>Metazoa</taxon>
        <taxon>Chordata</taxon>
        <taxon>Craniata</taxon>
        <taxon>Vertebrata</taxon>
        <taxon>Chondrichthyes</taxon>
        <taxon>Holocephali</taxon>
        <taxon>Chimaeriformes</taxon>
        <taxon>Callorhinchidae</taxon>
        <taxon>Callorhinchus</taxon>
    </lineage>
</organism>
<dbReference type="PIRSF" id="PIRSF000654">
    <property type="entry name" value="Integrin-linked_kinase"/>
    <property type="match status" value="1"/>
</dbReference>
<proteinExistence type="predicted"/>
<evidence type="ECO:0000313" key="2">
    <source>
        <dbReference type="Ensembl" id="ENSCMIP00000013094.1"/>
    </source>
</evidence>
<reference evidence="3" key="2">
    <citation type="journal article" date="2007" name="PLoS Biol.">
        <title>Survey sequencing and comparative analysis of the elephant shark (Callorhinchus milii) genome.</title>
        <authorList>
            <person name="Venkatesh B."/>
            <person name="Kirkness E.F."/>
            <person name="Loh Y.H."/>
            <person name="Halpern A.L."/>
            <person name="Lee A.P."/>
            <person name="Johnson J."/>
            <person name="Dandona N."/>
            <person name="Viswanathan L.D."/>
            <person name="Tay A."/>
            <person name="Venter J.C."/>
            <person name="Strausberg R.L."/>
            <person name="Brenner S."/>
        </authorList>
    </citation>
    <scope>NUCLEOTIDE SEQUENCE [LARGE SCALE GENOMIC DNA]</scope>
</reference>
<keyword evidence="3" id="KW-1185">Reference proteome</keyword>
<dbReference type="Ensembl" id="ENSCMIT00000013386.1">
    <property type="protein sequence ID" value="ENSCMIP00000013094.1"/>
    <property type="gene ID" value="ENSCMIG00000006615.1"/>
</dbReference>
<name>A0A4W3HVJ0_CALMI</name>
<dbReference type="Pfam" id="PF07714">
    <property type="entry name" value="PK_Tyr_Ser-Thr"/>
    <property type="match status" value="1"/>
</dbReference>
<protein>
    <recommendedName>
        <fullName evidence="1">Protein kinase domain-containing protein</fullName>
    </recommendedName>
</protein>
<sequence>MELLKEVTNTGCIQAKQIVPLMGVYSCPQFLGLVTEWMCNGSLDSLIHEGDFYSNLPVPLRLRILLDVAEGMSHLHGMEPPVIHQALKLSNVLLDKDYRAKLSDYSMCKWRKWTSSSTLAIPSNPKDIVYMAPECLQGKPPSTKGDVYSYGMLAYEVLTGRRPHEDKQNLQDIILAINNGARPNCTTEAFPASLPHRDTLIHLITSCWNEEPQKRPQFRDCKNLLKSVFETFDSTMVSNAVHSLALTKVTYQDTT</sequence>
<dbReference type="PANTHER" id="PTHR44329:SF143">
    <property type="entry name" value="RECEPTOR INTERACTING SERINE_THREONINE KINASE 2"/>
    <property type="match status" value="1"/>
</dbReference>
<evidence type="ECO:0000259" key="1">
    <source>
        <dbReference type="PROSITE" id="PS50011"/>
    </source>
</evidence>
<dbReference type="Proteomes" id="UP000314986">
    <property type="component" value="Unassembled WGS sequence"/>
</dbReference>
<dbReference type="GeneTree" id="ENSGT00940000156113"/>
<dbReference type="OMA" id="SYAILIW"/>
<accession>A0A4W3HVJ0</accession>
<feature type="domain" description="Protein kinase" evidence="1">
    <location>
        <begin position="1"/>
        <end position="229"/>
    </location>
</feature>
<reference evidence="3" key="3">
    <citation type="journal article" date="2014" name="Nature">
        <title>Elephant shark genome provides unique insights into gnathostome evolution.</title>
        <authorList>
            <consortium name="International Elephant Shark Genome Sequencing Consortium"/>
            <person name="Venkatesh B."/>
            <person name="Lee A.P."/>
            <person name="Ravi V."/>
            <person name="Maurya A.K."/>
            <person name="Lian M.M."/>
            <person name="Swann J.B."/>
            <person name="Ohta Y."/>
            <person name="Flajnik M.F."/>
            <person name="Sutoh Y."/>
            <person name="Kasahara M."/>
            <person name="Hoon S."/>
            <person name="Gangu V."/>
            <person name="Roy S.W."/>
            <person name="Irimia M."/>
            <person name="Korzh V."/>
            <person name="Kondrychyn I."/>
            <person name="Lim Z.W."/>
            <person name="Tay B.H."/>
            <person name="Tohari S."/>
            <person name="Kong K.W."/>
            <person name="Ho S."/>
            <person name="Lorente-Galdos B."/>
            <person name="Quilez J."/>
            <person name="Marques-Bonet T."/>
            <person name="Raney B.J."/>
            <person name="Ingham P.W."/>
            <person name="Tay A."/>
            <person name="Hillier L.W."/>
            <person name="Minx P."/>
            <person name="Boehm T."/>
            <person name="Wilson R.K."/>
            <person name="Brenner S."/>
            <person name="Warren W.C."/>
        </authorList>
    </citation>
    <scope>NUCLEOTIDE SEQUENCE [LARGE SCALE GENOMIC DNA]</scope>
</reference>
<dbReference type="STRING" id="7868.ENSCMIP00000013094"/>
<dbReference type="InterPro" id="IPR051681">
    <property type="entry name" value="Ser/Thr_Kinases-Pseudokinases"/>
</dbReference>
<dbReference type="Gene3D" id="1.10.510.10">
    <property type="entry name" value="Transferase(Phosphotransferase) domain 1"/>
    <property type="match status" value="1"/>
</dbReference>
<reference evidence="2" key="5">
    <citation type="submission" date="2025-09" db="UniProtKB">
        <authorList>
            <consortium name="Ensembl"/>
        </authorList>
    </citation>
    <scope>IDENTIFICATION</scope>
</reference>
<dbReference type="GO" id="GO:0005524">
    <property type="term" value="F:ATP binding"/>
    <property type="evidence" value="ECO:0007669"/>
    <property type="project" value="InterPro"/>
</dbReference>
<dbReference type="PROSITE" id="PS51257">
    <property type="entry name" value="PROKAR_LIPOPROTEIN"/>
    <property type="match status" value="1"/>
</dbReference>
<dbReference type="InterPro" id="IPR011009">
    <property type="entry name" value="Kinase-like_dom_sf"/>
</dbReference>
<evidence type="ECO:0000313" key="3">
    <source>
        <dbReference type="Proteomes" id="UP000314986"/>
    </source>
</evidence>
<dbReference type="SUPFAM" id="SSF56112">
    <property type="entry name" value="Protein kinase-like (PK-like)"/>
    <property type="match status" value="1"/>
</dbReference>
<dbReference type="PROSITE" id="PS50011">
    <property type="entry name" value="PROTEIN_KINASE_DOM"/>
    <property type="match status" value="1"/>
</dbReference>
<dbReference type="AlphaFoldDB" id="A0A4W3HVJ0"/>
<dbReference type="GO" id="GO:0004706">
    <property type="term" value="F:JUN kinase kinase kinase activity"/>
    <property type="evidence" value="ECO:0007669"/>
    <property type="project" value="TreeGrafter"/>
</dbReference>
<dbReference type="InParanoid" id="A0A4W3HVJ0"/>